<dbReference type="InterPro" id="IPR019734">
    <property type="entry name" value="TPR_rpt"/>
</dbReference>
<evidence type="ECO:0000256" key="2">
    <source>
        <dbReference type="SAM" id="MobiDB-lite"/>
    </source>
</evidence>
<name>A0A1U8AKH5_NELNU</name>
<proteinExistence type="predicted"/>
<dbReference type="PROSITE" id="PS50005">
    <property type="entry name" value="TPR"/>
    <property type="match status" value="1"/>
</dbReference>
<feature type="compositionally biased region" description="Polar residues" evidence="2">
    <location>
        <begin position="416"/>
        <end position="438"/>
    </location>
</feature>
<feature type="region of interest" description="Disordered" evidence="2">
    <location>
        <begin position="16"/>
        <end position="40"/>
    </location>
</feature>
<dbReference type="InterPro" id="IPR011990">
    <property type="entry name" value="TPR-like_helical_dom_sf"/>
</dbReference>
<dbReference type="GeneID" id="104601232"/>
<feature type="region of interest" description="Disordered" evidence="2">
    <location>
        <begin position="120"/>
        <end position="149"/>
    </location>
</feature>
<dbReference type="RefSeq" id="XP_010262801.1">
    <property type="nucleotide sequence ID" value="XM_010264499.2"/>
</dbReference>
<keyword evidence="3" id="KW-1185">Reference proteome</keyword>
<dbReference type="AlphaFoldDB" id="A0A1U8AKH5"/>
<evidence type="ECO:0000313" key="5">
    <source>
        <dbReference type="RefSeq" id="XP_019053960.1"/>
    </source>
</evidence>
<dbReference type="Gene3D" id="1.25.40.10">
    <property type="entry name" value="Tetratricopeptide repeat domain"/>
    <property type="match status" value="1"/>
</dbReference>
<dbReference type="SUPFAM" id="SSF48452">
    <property type="entry name" value="TPR-like"/>
    <property type="match status" value="1"/>
</dbReference>
<accession>A0A1U8AKH5</accession>
<gene>
    <name evidence="4 5" type="primary">LOC104601232</name>
</gene>
<dbReference type="PANTHER" id="PTHR26312:SF132">
    <property type="entry name" value="OS01G0855200 PROTEIN"/>
    <property type="match status" value="1"/>
</dbReference>
<dbReference type="OrthoDB" id="1924189at2759"/>
<feature type="repeat" description="TPR" evidence="1">
    <location>
        <begin position="515"/>
        <end position="548"/>
    </location>
</feature>
<evidence type="ECO:0000256" key="1">
    <source>
        <dbReference type="PROSITE-ProRule" id="PRU00339"/>
    </source>
</evidence>
<feature type="compositionally biased region" description="Low complexity" evidence="2">
    <location>
        <begin position="16"/>
        <end position="25"/>
    </location>
</feature>
<reference evidence="4 5" key="1">
    <citation type="submission" date="2025-04" db="UniProtKB">
        <authorList>
            <consortium name="RefSeq"/>
        </authorList>
    </citation>
    <scope>IDENTIFICATION</scope>
</reference>
<feature type="region of interest" description="Disordered" evidence="2">
    <location>
        <begin position="372"/>
        <end position="442"/>
    </location>
</feature>
<organism evidence="3 4">
    <name type="scientific">Nelumbo nucifera</name>
    <name type="common">Sacred lotus</name>
    <dbReference type="NCBI Taxonomy" id="4432"/>
    <lineage>
        <taxon>Eukaryota</taxon>
        <taxon>Viridiplantae</taxon>
        <taxon>Streptophyta</taxon>
        <taxon>Embryophyta</taxon>
        <taxon>Tracheophyta</taxon>
        <taxon>Spermatophyta</taxon>
        <taxon>Magnoliopsida</taxon>
        <taxon>Proteales</taxon>
        <taxon>Nelumbonaceae</taxon>
        <taxon>Nelumbo</taxon>
    </lineage>
</organism>
<dbReference type="OMA" id="TCYPLDS"/>
<dbReference type="eggNOG" id="ENOG502QQB3">
    <property type="taxonomic scope" value="Eukaryota"/>
</dbReference>
<dbReference type="PANTHER" id="PTHR26312">
    <property type="entry name" value="TETRATRICOPEPTIDE REPEAT PROTEIN 5"/>
    <property type="match status" value="1"/>
</dbReference>
<evidence type="ECO:0000313" key="3">
    <source>
        <dbReference type="Proteomes" id="UP000189703"/>
    </source>
</evidence>
<dbReference type="RefSeq" id="XP_019053960.1">
    <property type="nucleotide sequence ID" value="XM_019198415.1"/>
</dbReference>
<feature type="compositionally biased region" description="Basic and acidic residues" evidence="2">
    <location>
        <begin position="125"/>
        <end position="139"/>
    </location>
</feature>
<evidence type="ECO:0000313" key="4">
    <source>
        <dbReference type="RefSeq" id="XP_010262801.1"/>
    </source>
</evidence>
<keyword evidence="1" id="KW-0802">TPR repeat</keyword>
<dbReference type="Proteomes" id="UP000189703">
    <property type="component" value="Unplaced"/>
</dbReference>
<dbReference type="STRING" id="4432.A0A1U8AKH5"/>
<protein>
    <submittedName>
        <fullName evidence="4 5">Uncharacterized protein LOC104601232</fullName>
    </submittedName>
</protein>
<sequence>MGVKVAATCLHWSQSVVPNSPSSSQTYASPILSPSKRQSGNDRAIHCRFVHRQDRSSLFDGSSAKLLRSRSCEYKRSRGQTLRRASSASLDGSFSDEEFAKQIQELALKLHLAHGDGEISNVTKTESDEVANSRDKVRESSTSSSSNSVLNEEFSRIHSSINLVKSPRIFPPLELLDSVEPPWLVISSEPPGWLERDEIIPANIERKANSVDIPLSLRMIKKKRQWQEGFREAGESAYCSVKKAFSSMVFIIRELHNYTLQMREILFYEDVQGIVARVQKEMHASFVWLFQQVFSHTPTLMVYVMILLANFTVYSMGHNTAMAAASPAVESSIATIETVSLTDDVRSQKQPRFDSSTMKTFSVSSSVGKTAFVGGNNGGGGGDKVRPVASGTDGDGRFDGSSSSNQHQTILPDEISQVSSFGNPTASKDGSESGTVLESESWGVRGEEEKKLWNAIVEEAERMPTVMGDETLDKETMRRLVSPITVGVEPEDYTDYFRTELLYQQALSQEPNNPLLLANYAQFLYLVMHEYDRAEEYFKRAVRVEPGDAESLSRYASFLWLVRKDLCAAEETYLEAIAAEPGNSSYAASYAHFLWNTGGEDTCFPLDGPDGIDSNDHYED</sequence>
<dbReference type="KEGG" id="nnu:104601232"/>